<evidence type="ECO:0000313" key="14">
    <source>
        <dbReference type="Proteomes" id="UP000199058"/>
    </source>
</evidence>
<evidence type="ECO:0000256" key="6">
    <source>
        <dbReference type="ARBA" id="ARBA00022989"/>
    </source>
</evidence>
<feature type="transmembrane region" description="Helical" evidence="10">
    <location>
        <begin position="12"/>
        <end position="36"/>
    </location>
</feature>
<dbReference type="PANTHER" id="PTHR30487">
    <property type="entry name" value="TYPE 4 PREPILIN-LIKE PROTEINS LEADER PEPTIDE-PROCESSING ENZYME"/>
    <property type="match status" value="1"/>
</dbReference>
<dbReference type="Pfam" id="PF06750">
    <property type="entry name" value="A24_N_bact"/>
    <property type="match status" value="1"/>
</dbReference>
<dbReference type="GO" id="GO:0004190">
    <property type="term" value="F:aspartic-type endopeptidase activity"/>
    <property type="evidence" value="ECO:0007669"/>
    <property type="project" value="UniProtKB-EC"/>
</dbReference>
<evidence type="ECO:0000256" key="2">
    <source>
        <dbReference type="ARBA" id="ARBA00005801"/>
    </source>
</evidence>
<dbReference type="InterPro" id="IPR010627">
    <property type="entry name" value="Prepilin_pept_A24_N"/>
</dbReference>
<keyword evidence="14" id="KW-1185">Reference proteome</keyword>
<dbReference type="Pfam" id="PF01478">
    <property type="entry name" value="Peptidase_A24"/>
    <property type="match status" value="1"/>
</dbReference>
<dbReference type="STRING" id="1122252.SAMN05660443_1332"/>
<evidence type="ECO:0000256" key="3">
    <source>
        <dbReference type="ARBA" id="ARBA00022475"/>
    </source>
</evidence>
<comment type="function">
    <text evidence="9">Plays an essential role in type IV pili and type II pseudopili formation by proteolytically removing the leader sequence from substrate proteins and subsequently monomethylating the alpha-amino group of the newly exposed N-terminal phenylalanine.</text>
</comment>
<keyword evidence="7 10" id="KW-0472">Membrane</keyword>
<keyword evidence="9 13" id="KW-0808">Transferase</keyword>
<feature type="transmembrane region" description="Helical" evidence="10">
    <location>
        <begin position="252"/>
        <end position="272"/>
    </location>
</feature>
<feature type="transmembrane region" description="Helical" evidence="10">
    <location>
        <begin position="122"/>
        <end position="140"/>
    </location>
</feature>
<keyword evidence="4" id="KW-0997">Cell inner membrane</keyword>
<dbReference type="PRINTS" id="PR00864">
    <property type="entry name" value="PREPILNPTASE"/>
</dbReference>
<dbReference type="AlphaFoldDB" id="A0A1I1G026"/>
<comment type="subcellular location">
    <subcellularLocation>
        <location evidence="1">Cell inner membrane</location>
        <topology evidence="1">Multi-pass membrane protein</topology>
    </subcellularLocation>
    <subcellularLocation>
        <location evidence="9">Cell membrane</location>
        <topology evidence="9">Multi-pass membrane protein</topology>
    </subcellularLocation>
</comment>
<keyword evidence="9 13" id="KW-0489">Methyltransferase</keyword>
<dbReference type="Gene3D" id="1.20.120.1220">
    <property type="match status" value="1"/>
</dbReference>
<comment type="similarity">
    <text evidence="2 8">Belongs to the peptidase A24 family.</text>
</comment>
<dbReference type="InterPro" id="IPR000045">
    <property type="entry name" value="Prepilin_IV_endopep_pep"/>
</dbReference>
<dbReference type="GO" id="GO:0006465">
    <property type="term" value="P:signal peptide processing"/>
    <property type="evidence" value="ECO:0007669"/>
    <property type="project" value="TreeGrafter"/>
</dbReference>
<evidence type="ECO:0000256" key="8">
    <source>
        <dbReference type="RuleBase" id="RU003793"/>
    </source>
</evidence>
<dbReference type="InterPro" id="IPR014032">
    <property type="entry name" value="Peptidase_A24A_bac"/>
</dbReference>
<evidence type="ECO:0000256" key="7">
    <source>
        <dbReference type="ARBA" id="ARBA00023136"/>
    </source>
</evidence>
<keyword evidence="9" id="KW-0645">Protease</keyword>
<evidence type="ECO:0000256" key="1">
    <source>
        <dbReference type="ARBA" id="ARBA00004429"/>
    </source>
</evidence>
<evidence type="ECO:0000256" key="4">
    <source>
        <dbReference type="ARBA" id="ARBA00022519"/>
    </source>
</evidence>
<proteinExistence type="inferred from homology"/>
<feature type="transmembrane region" description="Helical" evidence="10">
    <location>
        <begin position="213"/>
        <end position="240"/>
    </location>
</feature>
<keyword evidence="6 10" id="KW-1133">Transmembrane helix</keyword>
<evidence type="ECO:0000256" key="10">
    <source>
        <dbReference type="SAM" id="Phobius"/>
    </source>
</evidence>
<name>A0A1I1G026_9GAMM</name>
<keyword evidence="9" id="KW-0378">Hydrolase</keyword>
<gene>
    <name evidence="13" type="ORF">SAMN05660443_1332</name>
</gene>
<evidence type="ECO:0000259" key="11">
    <source>
        <dbReference type="Pfam" id="PF01478"/>
    </source>
</evidence>
<evidence type="ECO:0000256" key="5">
    <source>
        <dbReference type="ARBA" id="ARBA00022692"/>
    </source>
</evidence>
<dbReference type="GO" id="GO:0005886">
    <property type="term" value="C:plasma membrane"/>
    <property type="evidence" value="ECO:0007669"/>
    <property type="project" value="UniProtKB-SubCell"/>
</dbReference>
<keyword evidence="5 9" id="KW-0812">Transmembrane</keyword>
<evidence type="ECO:0000256" key="9">
    <source>
        <dbReference type="RuleBase" id="RU003794"/>
    </source>
</evidence>
<feature type="transmembrane region" description="Helical" evidence="10">
    <location>
        <begin position="147"/>
        <end position="166"/>
    </location>
</feature>
<dbReference type="EMBL" id="FOLH01000002">
    <property type="protein sequence ID" value="SFC05189.1"/>
    <property type="molecule type" value="Genomic_DNA"/>
</dbReference>
<comment type="catalytic activity">
    <reaction evidence="9">
        <text>Typically cleaves a -Gly-|-Phe- bond to release an N-terminal, basic peptide of 5-8 residues from type IV prepilin, and then N-methylates the new N-terminal amino group, the methyl donor being S-adenosyl-L-methionine.</text>
        <dbReference type="EC" id="3.4.23.43"/>
    </reaction>
</comment>
<dbReference type="EC" id="3.4.23.43" evidence="9"/>
<feature type="domain" description="Prepilin type IV endopeptidase peptidase" evidence="11">
    <location>
        <begin position="130"/>
        <end position="237"/>
    </location>
</feature>
<dbReference type="EC" id="2.1.1.-" evidence="9"/>
<protein>
    <recommendedName>
        <fullName evidence="9">Prepilin leader peptidase/N-methyltransferase</fullName>
        <ecNumber evidence="9">2.1.1.-</ecNumber>
        <ecNumber evidence="9">3.4.23.43</ecNumber>
    </recommendedName>
</protein>
<dbReference type="OrthoDB" id="9789291at2"/>
<dbReference type="GO" id="GO:0032259">
    <property type="term" value="P:methylation"/>
    <property type="evidence" value="ECO:0007669"/>
    <property type="project" value="UniProtKB-KW"/>
</dbReference>
<dbReference type="GO" id="GO:0008168">
    <property type="term" value="F:methyltransferase activity"/>
    <property type="evidence" value="ECO:0007669"/>
    <property type="project" value="UniProtKB-KW"/>
</dbReference>
<reference evidence="13 14" key="1">
    <citation type="submission" date="2016-10" db="EMBL/GenBank/DDBJ databases">
        <authorList>
            <person name="de Groot N.N."/>
        </authorList>
    </citation>
    <scope>NUCLEOTIDE SEQUENCE [LARGE SCALE GENOMIC DNA]</scope>
    <source>
        <strain evidence="13 14">DSM 18438</strain>
    </source>
</reference>
<keyword evidence="3" id="KW-1003">Cell membrane</keyword>
<keyword evidence="9" id="KW-0511">Multifunctional enzyme</keyword>
<sequence length="290" mass="31835">MSELAALNASFWPFWLWLVFASLLGLVIGSFLNVVIYRLPLMLRRSWGETQLPELSLSWPASHCPACLTHVSWYHNLPVISWLLLKGKCASCKTPISRLYPGVELAAGCLALMIAWRYGASLQSLAFMGLAFTLLALAVIDAQTRLLPDFLTLPLVWAGLTFHWWFSSPELFNQAFVGALLGYLSLWSLYWVFKLLTGREGMGYGDFKLLAALGAWLGAPALVPIVLLASLSGLVAALLLKLGKRWQGQALPFGPHLILGGLALLLGGWELAQTLRLGSWLLVTGWAFPG</sequence>
<feature type="domain" description="Prepilin peptidase A24 N-terminal" evidence="12">
    <location>
        <begin position="23"/>
        <end position="118"/>
    </location>
</feature>
<dbReference type="Proteomes" id="UP000199058">
    <property type="component" value="Unassembled WGS sequence"/>
</dbReference>
<feature type="transmembrane region" description="Helical" evidence="10">
    <location>
        <begin position="172"/>
        <end position="193"/>
    </location>
</feature>
<evidence type="ECO:0000259" key="12">
    <source>
        <dbReference type="Pfam" id="PF06750"/>
    </source>
</evidence>
<accession>A0A1I1G026</accession>
<dbReference type="RefSeq" id="WP_091960966.1">
    <property type="nucleotide sequence ID" value="NZ_FOLH01000002.1"/>
</dbReference>
<dbReference type="InterPro" id="IPR050882">
    <property type="entry name" value="Prepilin_peptidase/N-MTase"/>
</dbReference>
<evidence type="ECO:0000313" key="13">
    <source>
        <dbReference type="EMBL" id="SFC05189.1"/>
    </source>
</evidence>
<dbReference type="PANTHER" id="PTHR30487:SF0">
    <property type="entry name" value="PREPILIN LEADER PEPTIDASE_N-METHYLTRANSFERASE-RELATED"/>
    <property type="match status" value="1"/>
</dbReference>
<organism evidence="13 14">
    <name type="scientific">Marinospirillum celere</name>
    <dbReference type="NCBI Taxonomy" id="1122252"/>
    <lineage>
        <taxon>Bacteria</taxon>
        <taxon>Pseudomonadati</taxon>
        <taxon>Pseudomonadota</taxon>
        <taxon>Gammaproteobacteria</taxon>
        <taxon>Oceanospirillales</taxon>
        <taxon>Oceanospirillaceae</taxon>
        <taxon>Marinospirillum</taxon>
    </lineage>
</organism>